<dbReference type="Proteomes" id="UP000245081">
    <property type="component" value="Unassembled WGS sequence"/>
</dbReference>
<reference evidence="11 12" key="1">
    <citation type="journal article" date="2018" name="Environ. Microbiol.">
        <title>Isolation and genomic characterization of Novimethylophilus kurashikiensis gen. nov. sp. nov., a new lanthanide-dependent methylotrophic species of Methylophilaceae.</title>
        <authorList>
            <person name="Lv H."/>
            <person name="Sahin N."/>
            <person name="Tani A."/>
        </authorList>
    </citation>
    <scope>NUCLEOTIDE SEQUENCE [LARGE SCALE GENOMIC DNA]</scope>
    <source>
        <strain evidence="11 12">La2-4</strain>
    </source>
</reference>
<evidence type="ECO:0000256" key="7">
    <source>
        <dbReference type="ARBA" id="ARBA00023136"/>
    </source>
</evidence>
<dbReference type="AlphaFoldDB" id="A0A2R5FAV7"/>
<evidence type="ECO:0000313" key="11">
    <source>
        <dbReference type="EMBL" id="GBG15370.1"/>
    </source>
</evidence>
<evidence type="ECO:0000256" key="3">
    <source>
        <dbReference type="ARBA" id="ARBA00022519"/>
    </source>
</evidence>
<protein>
    <recommendedName>
        <fullName evidence="9">Cell division protein FtsQ</fullName>
    </recommendedName>
</protein>
<dbReference type="Pfam" id="PF03799">
    <property type="entry name" value="FtsQ_DivIB_C"/>
    <property type="match status" value="1"/>
</dbReference>
<gene>
    <name evidence="9 11" type="primary">ftsQ</name>
    <name evidence="11" type="ORF">NMK_2975</name>
</gene>
<evidence type="ECO:0000256" key="8">
    <source>
        <dbReference type="ARBA" id="ARBA00023306"/>
    </source>
</evidence>
<keyword evidence="4 9" id="KW-0132">Cell division</keyword>
<feature type="domain" description="POTRA" evidence="10">
    <location>
        <begin position="37"/>
        <end position="106"/>
    </location>
</feature>
<dbReference type="PROSITE" id="PS51779">
    <property type="entry name" value="POTRA"/>
    <property type="match status" value="1"/>
</dbReference>
<name>A0A2R5FAV7_9PROT</name>
<keyword evidence="5 9" id="KW-0812">Transmembrane</keyword>
<proteinExistence type="inferred from homology"/>
<dbReference type="RefSeq" id="WP_109016521.1">
    <property type="nucleotide sequence ID" value="NZ_BDOQ01000018.1"/>
</dbReference>
<dbReference type="PANTHER" id="PTHR35851">
    <property type="entry name" value="CELL DIVISION PROTEIN FTSQ"/>
    <property type="match status" value="1"/>
</dbReference>
<comment type="caution">
    <text evidence="11">The sequence shown here is derived from an EMBL/GenBank/DDBJ whole genome shotgun (WGS) entry which is preliminary data.</text>
</comment>
<evidence type="ECO:0000256" key="1">
    <source>
        <dbReference type="ARBA" id="ARBA00004370"/>
    </source>
</evidence>
<keyword evidence="6 9" id="KW-1133">Transmembrane helix</keyword>
<evidence type="ECO:0000256" key="9">
    <source>
        <dbReference type="HAMAP-Rule" id="MF_00911"/>
    </source>
</evidence>
<comment type="subcellular location">
    <subcellularLocation>
        <location evidence="9">Cell inner membrane</location>
        <topology evidence="9">Single-pass type II membrane protein</topology>
    </subcellularLocation>
    <subcellularLocation>
        <location evidence="1">Membrane</location>
    </subcellularLocation>
    <text evidence="9">Localizes to the division septum.</text>
</comment>
<dbReference type="EMBL" id="BDOQ01000018">
    <property type="protein sequence ID" value="GBG15370.1"/>
    <property type="molecule type" value="Genomic_DNA"/>
</dbReference>
<dbReference type="InterPro" id="IPR045335">
    <property type="entry name" value="FtsQ_C_sf"/>
</dbReference>
<keyword evidence="8 9" id="KW-0131">Cell cycle</keyword>
<dbReference type="Gene3D" id="3.10.20.310">
    <property type="entry name" value="membrane protein fhac"/>
    <property type="match status" value="1"/>
</dbReference>
<comment type="subunit">
    <text evidence="9">Part of a complex composed of FtsB, FtsL and FtsQ.</text>
</comment>
<evidence type="ECO:0000256" key="4">
    <source>
        <dbReference type="ARBA" id="ARBA00022618"/>
    </source>
</evidence>
<dbReference type="PANTHER" id="PTHR35851:SF1">
    <property type="entry name" value="CELL DIVISION PROTEIN FTSQ"/>
    <property type="match status" value="1"/>
</dbReference>
<sequence>MWDKPAALLWIANLLYSLAAVMLLYGMLFVVVHLPIFPLREVKVNGELQHVTREQLRLIVGRHLQGNFFTLDLVKARNAFEKLPWVRNVSVRRRWPDRLEVQIEEHQELARWGNIALVNTYGELFHAASDKDLPVFYGPGDEVREVAEHYQSYGELLKPTGLRVTQVALTPRRAWEIGTDKGMVLELGREHVEERLKRFAAVYARTLENLAAPVRYVDLRYPNGFAVRKPEMQVTGTRKVS</sequence>
<dbReference type="GO" id="GO:0032153">
    <property type="term" value="C:cell division site"/>
    <property type="evidence" value="ECO:0007669"/>
    <property type="project" value="UniProtKB-UniRule"/>
</dbReference>
<keyword evidence="2 9" id="KW-1003">Cell membrane</keyword>
<dbReference type="Pfam" id="PF08478">
    <property type="entry name" value="POTRA_1"/>
    <property type="match status" value="1"/>
</dbReference>
<evidence type="ECO:0000313" key="12">
    <source>
        <dbReference type="Proteomes" id="UP000245081"/>
    </source>
</evidence>
<dbReference type="InterPro" id="IPR026579">
    <property type="entry name" value="FtsQ"/>
</dbReference>
<comment type="function">
    <text evidence="9">Essential cell division protein. May link together the upstream cell division proteins, which are predominantly cytoplasmic, with the downstream cell division proteins, which are predominantly periplasmic. May control correct divisome assembly.</text>
</comment>
<dbReference type="GO" id="GO:0090529">
    <property type="term" value="P:cell septum assembly"/>
    <property type="evidence" value="ECO:0007669"/>
    <property type="project" value="InterPro"/>
</dbReference>
<dbReference type="InterPro" id="IPR034746">
    <property type="entry name" value="POTRA"/>
</dbReference>
<feature type="transmembrane region" description="Helical" evidence="9">
    <location>
        <begin position="6"/>
        <end position="32"/>
    </location>
</feature>
<dbReference type="InterPro" id="IPR005548">
    <property type="entry name" value="Cell_div_FtsQ/DivIB_C"/>
</dbReference>
<accession>A0A2R5FAV7</accession>
<keyword evidence="7 9" id="KW-0472">Membrane</keyword>
<evidence type="ECO:0000259" key="10">
    <source>
        <dbReference type="PROSITE" id="PS51779"/>
    </source>
</evidence>
<dbReference type="GO" id="GO:0043093">
    <property type="term" value="P:FtsZ-dependent cytokinesis"/>
    <property type="evidence" value="ECO:0007669"/>
    <property type="project" value="UniProtKB-UniRule"/>
</dbReference>
<dbReference type="Gene3D" id="3.40.50.11690">
    <property type="entry name" value="Cell division protein FtsQ/DivIB"/>
    <property type="match status" value="1"/>
</dbReference>
<organism evidence="11 12">
    <name type="scientific">Novimethylophilus kurashikiensis</name>
    <dbReference type="NCBI Taxonomy" id="1825523"/>
    <lineage>
        <taxon>Bacteria</taxon>
        <taxon>Pseudomonadati</taxon>
        <taxon>Pseudomonadota</taxon>
        <taxon>Betaproteobacteria</taxon>
        <taxon>Nitrosomonadales</taxon>
        <taxon>Methylophilaceae</taxon>
        <taxon>Novimethylophilus</taxon>
    </lineage>
</organism>
<keyword evidence="12" id="KW-1185">Reference proteome</keyword>
<evidence type="ECO:0000256" key="6">
    <source>
        <dbReference type="ARBA" id="ARBA00022989"/>
    </source>
</evidence>
<dbReference type="HAMAP" id="MF_00911">
    <property type="entry name" value="FtsQ_subfam"/>
    <property type="match status" value="1"/>
</dbReference>
<dbReference type="OrthoDB" id="9790370at2"/>
<evidence type="ECO:0000256" key="2">
    <source>
        <dbReference type="ARBA" id="ARBA00022475"/>
    </source>
</evidence>
<comment type="similarity">
    <text evidence="9">Belongs to the FtsQ/DivIB family. FtsQ subfamily.</text>
</comment>
<dbReference type="InterPro" id="IPR013685">
    <property type="entry name" value="POTRA_FtsQ_type"/>
</dbReference>
<keyword evidence="3 9" id="KW-0997">Cell inner membrane</keyword>
<dbReference type="GO" id="GO:0005886">
    <property type="term" value="C:plasma membrane"/>
    <property type="evidence" value="ECO:0007669"/>
    <property type="project" value="UniProtKB-SubCell"/>
</dbReference>
<evidence type="ECO:0000256" key="5">
    <source>
        <dbReference type="ARBA" id="ARBA00022692"/>
    </source>
</evidence>